<comment type="caution">
    <text evidence="2">The sequence shown here is derived from an EMBL/GenBank/DDBJ whole genome shotgun (WGS) entry which is preliminary data.</text>
</comment>
<dbReference type="Proteomes" id="UP000266272">
    <property type="component" value="Unassembled WGS sequence"/>
</dbReference>
<gene>
    <name evidence="2" type="ORF">TARUN_10185</name>
</gene>
<evidence type="ECO:0000256" key="1">
    <source>
        <dbReference type="SAM" id="MobiDB-lite"/>
    </source>
</evidence>
<evidence type="ECO:0000313" key="2">
    <source>
        <dbReference type="EMBL" id="RFU72077.1"/>
    </source>
</evidence>
<feature type="region of interest" description="Disordered" evidence="1">
    <location>
        <begin position="18"/>
        <end position="86"/>
    </location>
</feature>
<feature type="compositionally biased region" description="Acidic residues" evidence="1">
    <location>
        <begin position="52"/>
        <end position="66"/>
    </location>
</feature>
<dbReference type="GO" id="GO:0003677">
    <property type="term" value="F:DNA binding"/>
    <property type="evidence" value="ECO:0007669"/>
    <property type="project" value="UniProtKB-KW"/>
</dbReference>
<evidence type="ECO:0000313" key="3">
    <source>
        <dbReference type="Proteomes" id="UP000266272"/>
    </source>
</evidence>
<organism evidence="2 3">
    <name type="scientific">Trichoderma arundinaceum</name>
    <dbReference type="NCBI Taxonomy" id="490622"/>
    <lineage>
        <taxon>Eukaryota</taxon>
        <taxon>Fungi</taxon>
        <taxon>Dikarya</taxon>
        <taxon>Ascomycota</taxon>
        <taxon>Pezizomycotina</taxon>
        <taxon>Sordariomycetes</taxon>
        <taxon>Hypocreomycetidae</taxon>
        <taxon>Hypocreales</taxon>
        <taxon>Hypocreaceae</taxon>
        <taxon>Trichoderma</taxon>
    </lineage>
</organism>
<accession>A0A395N8E0</accession>
<keyword evidence="2" id="KW-0238">DNA-binding</keyword>
<dbReference type="AlphaFoldDB" id="A0A395N8E0"/>
<feature type="compositionally biased region" description="Basic and acidic residues" evidence="1">
    <location>
        <begin position="700"/>
        <end position="743"/>
    </location>
</feature>
<name>A0A395N8E0_TRIAR</name>
<dbReference type="EMBL" id="PXOA01000997">
    <property type="protein sequence ID" value="RFU72077.1"/>
    <property type="molecule type" value="Genomic_DNA"/>
</dbReference>
<feature type="region of interest" description="Disordered" evidence="1">
    <location>
        <begin position="698"/>
        <end position="743"/>
    </location>
</feature>
<keyword evidence="3" id="KW-1185">Reference proteome</keyword>
<dbReference type="OrthoDB" id="5232836at2759"/>
<sequence length="1056" mass="117399">MASIADRVKAKAQEIAYTGRITRSRAASARQQPLRPQVLQKPQTSKRKRAIDDEDEDEDEDGDGDGGDNGNSKDKNQPPKKKRAKPRCKFCFRDPQGKEMNKDRYCDYFKIWKENFIECQNCADYRSQNPGNDHKCQPPNVLKVWRKYGVDDPPNYAPPTCDQCLHGKLANQCNVDSILGYGCTLTKACRDGGCTVNGRPLDLRPRPRVNVARWVRTECHVCENKTKKNTATAGCSWLRDRTAWNQACTYCQAHNLTCLSGGHVIANPPRLTLPSSWIVNQKVFDWGFIECRGINPDRRYCKRCREDGHDHCRADANSYAYACNRCAQFGVDCVDNEDDTHYPIFDLARIGIGGFMPFVECTSCTEAGRNCDLQRPCDSCVKHGDECDEWKGDTAKYCIRGRLDPPPGPLYYLALGYGVGGVDDPKDGSAIEHWVGPATNLYGMVRDRQRREVVSTLGVHLRAKMRPPGAPPHGDAAQGGLVLGRASTITRQQIVAWIRAYWPEAHPMNQFAQYQDCVDGAQEQIQSIRTGEAVTGLSLEFWDVDSDGSGIDDDVDVDDETHSNANNSNATSFGNNIRPRVVAIGAGGNRSLAPPVIVSTPASAPALHSSITVASVPTLPAPNPKSPEWLLHFLNESTLTNEVATPQFENPLLSEQGQFNFDFAAPSHRAVTDLHFSPFQALPIDPALDEMDIDMDMDQDQDHDQDQNKDKNLDQDQDQDQVKIKVKDKDLDQDQDLDMDRDLDRDTYSPLLFASYSPAAEADEAAAVDHNPPNQAQAQAQAIAAAPRVPGLDIIQGFNLSSSAESLIPIFFSFVLGQPTFNDVPFYNLLSRVPLEYQHFRVSNDWSCFEPRGDGRCGNPVSMDSICQCASHQGDFTHVCKACAQMSAQALARCVTDAQLFSMRAYLCTDCSTQISGDIDQVYRRRPIGAVNIWGELRNTWCADYEDKLAVDYGKVNFKGDAKPLTGCSCGSKLFTQHLCRNHRLGYGDALFRQVAMLQEWRIHHFGRPICPGCLVDKPAHEANLSLDFAGKSRERGPKAWACLACGDWVINQPHT</sequence>
<dbReference type="STRING" id="490622.A0A395N8E0"/>
<reference evidence="2 3" key="1">
    <citation type="journal article" date="2018" name="PLoS Pathog.">
        <title>Evolution of structural diversity of trichothecenes, a family of toxins produced by plant pathogenic and entomopathogenic fungi.</title>
        <authorList>
            <person name="Proctor R.H."/>
            <person name="McCormick S.P."/>
            <person name="Kim H.S."/>
            <person name="Cardoza R.E."/>
            <person name="Stanley A.M."/>
            <person name="Lindo L."/>
            <person name="Kelly A."/>
            <person name="Brown D.W."/>
            <person name="Lee T."/>
            <person name="Vaughan M.M."/>
            <person name="Alexander N.J."/>
            <person name="Busman M."/>
            <person name="Gutierrez S."/>
        </authorList>
    </citation>
    <scope>NUCLEOTIDE SEQUENCE [LARGE SCALE GENOMIC DNA]</scope>
    <source>
        <strain evidence="2 3">IBT 40837</strain>
    </source>
</reference>
<proteinExistence type="predicted"/>
<protein>
    <submittedName>
        <fullName evidence="2">Zn2-c6 fungal-type dna-binding domain</fullName>
    </submittedName>
</protein>